<dbReference type="GO" id="GO:0005886">
    <property type="term" value="C:plasma membrane"/>
    <property type="evidence" value="ECO:0007669"/>
    <property type="project" value="UniProtKB-SubCell"/>
</dbReference>
<keyword evidence="4 7" id="KW-0812">Transmembrane</keyword>
<organism evidence="9 10">
    <name type="scientific">Sediminispirochaeta smaragdinae (strain DSM 11293 / JCM 15392 / SEBR 4228)</name>
    <name type="common">Spirochaeta smaragdinae</name>
    <dbReference type="NCBI Taxonomy" id="573413"/>
    <lineage>
        <taxon>Bacteria</taxon>
        <taxon>Pseudomonadati</taxon>
        <taxon>Spirochaetota</taxon>
        <taxon>Spirochaetia</taxon>
        <taxon>Spirochaetales</taxon>
        <taxon>Spirochaetaceae</taxon>
        <taxon>Sediminispirochaeta</taxon>
    </lineage>
</organism>
<feature type="transmembrane region" description="Helical" evidence="7">
    <location>
        <begin position="150"/>
        <end position="169"/>
    </location>
</feature>
<dbReference type="PROSITE" id="PS50928">
    <property type="entry name" value="ABC_TM1"/>
    <property type="match status" value="1"/>
</dbReference>
<dbReference type="CDD" id="cd06261">
    <property type="entry name" value="TM_PBP2"/>
    <property type="match status" value="1"/>
</dbReference>
<comment type="similarity">
    <text evidence="7">Belongs to the binding-protein-dependent transport system permease family.</text>
</comment>
<dbReference type="InterPro" id="IPR035906">
    <property type="entry name" value="MetI-like_sf"/>
</dbReference>
<gene>
    <name evidence="9" type="ordered locus">Spirs_2959</name>
</gene>
<keyword evidence="6 7" id="KW-0472">Membrane</keyword>
<dbReference type="Pfam" id="PF00528">
    <property type="entry name" value="BPD_transp_1"/>
    <property type="match status" value="1"/>
</dbReference>
<feature type="domain" description="ABC transmembrane type-1" evidence="8">
    <location>
        <begin position="79"/>
        <end position="272"/>
    </location>
</feature>
<accession>E1R3U0</accession>
<evidence type="ECO:0000256" key="3">
    <source>
        <dbReference type="ARBA" id="ARBA00022475"/>
    </source>
</evidence>
<dbReference type="Proteomes" id="UP000002318">
    <property type="component" value="Chromosome"/>
</dbReference>
<dbReference type="PANTHER" id="PTHR32243">
    <property type="entry name" value="MALTOSE TRANSPORT SYSTEM PERMEASE-RELATED"/>
    <property type="match status" value="1"/>
</dbReference>
<evidence type="ECO:0000256" key="1">
    <source>
        <dbReference type="ARBA" id="ARBA00004651"/>
    </source>
</evidence>
<dbReference type="STRING" id="573413.Spirs_2959"/>
<comment type="subcellular location">
    <subcellularLocation>
        <location evidence="1 7">Cell membrane</location>
        <topology evidence="1 7">Multi-pass membrane protein</topology>
    </subcellularLocation>
</comment>
<name>E1R3U0_SEDSS</name>
<feature type="transmembrane region" description="Helical" evidence="7">
    <location>
        <begin position="254"/>
        <end position="272"/>
    </location>
</feature>
<reference evidence="9 10" key="1">
    <citation type="journal article" date="2010" name="Stand. Genomic Sci.">
        <title>Complete genome sequence of Spirochaeta smaragdinae type strain (SEBR 4228).</title>
        <authorList>
            <person name="Mavromatis K."/>
            <person name="Yasawong M."/>
            <person name="Chertkov O."/>
            <person name="Lapidus A."/>
            <person name="Lucas S."/>
            <person name="Nolan M."/>
            <person name="Del Rio T.G."/>
            <person name="Tice H."/>
            <person name="Cheng J.F."/>
            <person name="Pitluck S."/>
            <person name="Liolios K."/>
            <person name="Ivanova N."/>
            <person name="Tapia R."/>
            <person name="Han C."/>
            <person name="Bruce D."/>
            <person name="Goodwin L."/>
            <person name="Pati A."/>
            <person name="Chen A."/>
            <person name="Palaniappan K."/>
            <person name="Land M."/>
            <person name="Hauser L."/>
            <person name="Chang Y.J."/>
            <person name="Jeffries C.D."/>
            <person name="Detter J.C."/>
            <person name="Rohde M."/>
            <person name="Brambilla E."/>
            <person name="Spring S."/>
            <person name="Goker M."/>
            <person name="Sikorski J."/>
            <person name="Woyke T."/>
            <person name="Bristow J."/>
            <person name="Eisen J.A."/>
            <person name="Markowitz V."/>
            <person name="Hugenholtz P."/>
            <person name="Klenk H.P."/>
            <person name="Kyrpides N.C."/>
        </authorList>
    </citation>
    <scope>NUCLEOTIDE SEQUENCE [LARGE SCALE GENOMIC DNA]</scope>
    <source>
        <strain evidence="10">DSM 11293 / JCM 15392 / SEBR 4228</strain>
    </source>
</reference>
<sequence>MIKKNQIIHNTFFCIFLFCFILLVFFPFYWMVNTSMKTENQLMMTPATLVPLDHISMKFLPSSINYQAVLKNTLFLHSIANSIIVAGVVTLVSLLLGSFSAYALGKLYFRGKKIILYLILTMTMFPRVSVLSGLYSVIRFLHISAIQSMILSYFLFTLPFTVWVMTSYYRQLPSSLLEAAYVDGATPFQSFFDILLPLTIPAAVTTGLLAFIAAWNEYLFALTFSSVSPKSRTIPVAIAMFSGTVSRQYPFGEIMAASVVITLPLLILVIVFQKKLVAGLTSGAIKQ</sequence>
<keyword evidence="10" id="KW-1185">Reference proteome</keyword>
<feature type="transmembrane region" description="Helical" evidence="7">
    <location>
        <begin position="190"/>
        <end position="215"/>
    </location>
</feature>
<dbReference type="GO" id="GO:0055085">
    <property type="term" value="P:transmembrane transport"/>
    <property type="evidence" value="ECO:0007669"/>
    <property type="project" value="InterPro"/>
</dbReference>
<dbReference type="SUPFAM" id="SSF161098">
    <property type="entry name" value="MetI-like"/>
    <property type="match status" value="1"/>
</dbReference>
<feature type="transmembrane region" description="Helical" evidence="7">
    <location>
        <begin position="79"/>
        <end position="102"/>
    </location>
</feature>
<evidence type="ECO:0000256" key="4">
    <source>
        <dbReference type="ARBA" id="ARBA00022692"/>
    </source>
</evidence>
<feature type="transmembrane region" description="Helical" evidence="7">
    <location>
        <begin position="114"/>
        <end position="138"/>
    </location>
</feature>
<dbReference type="PANTHER" id="PTHR32243:SF18">
    <property type="entry name" value="INNER MEMBRANE ABC TRANSPORTER PERMEASE PROTEIN YCJP"/>
    <property type="match status" value="1"/>
</dbReference>
<evidence type="ECO:0000256" key="2">
    <source>
        <dbReference type="ARBA" id="ARBA00022448"/>
    </source>
</evidence>
<dbReference type="EMBL" id="CP002116">
    <property type="protein sequence ID" value="ADK82061.1"/>
    <property type="molecule type" value="Genomic_DNA"/>
</dbReference>
<evidence type="ECO:0000313" key="9">
    <source>
        <dbReference type="EMBL" id="ADK82061.1"/>
    </source>
</evidence>
<evidence type="ECO:0000259" key="8">
    <source>
        <dbReference type="PROSITE" id="PS50928"/>
    </source>
</evidence>
<evidence type="ECO:0000256" key="6">
    <source>
        <dbReference type="ARBA" id="ARBA00023136"/>
    </source>
</evidence>
<dbReference type="HOGENOM" id="CLU_016047_1_2_12"/>
<dbReference type="OrthoDB" id="9808619at2"/>
<dbReference type="KEGG" id="ssm:Spirs_2959"/>
<dbReference type="AlphaFoldDB" id="E1R3U0"/>
<evidence type="ECO:0000256" key="5">
    <source>
        <dbReference type="ARBA" id="ARBA00022989"/>
    </source>
</evidence>
<feature type="transmembrane region" description="Helical" evidence="7">
    <location>
        <begin position="12"/>
        <end position="32"/>
    </location>
</feature>
<dbReference type="Gene3D" id="1.10.3720.10">
    <property type="entry name" value="MetI-like"/>
    <property type="match status" value="1"/>
</dbReference>
<evidence type="ECO:0000256" key="7">
    <source>
        <dbReference type="RuleBase" id="RU363032"/>
    </source>
</evidence>
<keyword evidence="2 7" id="KW-0813">Transport</keyword>
<dbReference type="RefSeq" id="WP_013255520.1">
    <property type="nucleotide sequence ID" value="NC_014364.1"/>
</dbReference>
<proteinExistence type="inferred from homology"/>
<protein>
    <submittedName>
        <fullName evidence="9">Binding-protein-dependent transport systems inner membrane component</fullName>
    </submittedName>
</protein>
<dbReference type="eggNOG" id="COG0395">
    <property type="taxonomic scope" value="Bacteria"/>
</dbReference>
<dbReference type="InterPro" id="IPR050901">
    <property type="entry name" value="BP-dep_ABC_trans_perm"/>
</dbReference>
<keyword evidence="3" id="KW-1003">Cell membrane</keyword>
<dbReference type="InterPro" id="IPR000515">
    <property type="entry name" value="MetI-like"/>
</dbReference>
<keyword evidence="5 7" id="KW-1133">Transmembrane helix</keyword>
<evidence type="ECO:0000313" key="10">
    <source>
        <dbReference type="Proteomes" id="UP000002318"/>
    </source>
</evidence>